<reference evidence="1 2" key="1">
    <citation type="journal article" date="2021" name="bioRxiv">
        <title>The Gossypium anomalum genome as a resource for cotton improvement and evolutionary analysis of hybrid incompatibility.</title>
        <authorList>
            <person name="Grover C.E."/>
            <person name="Yuan D."/>
            <person name="Arick M.A."/>
            <person name="Miller E.R."/>
            <person name="Hu G."/>
            <person name="Peterson D.G."/>
            <person name="Wendel J.F."/>
            <person name="Udall J.A."/>
        </authorList>
    </citation>
    <scope>NUCLEOTIDE SEQUENCE [LARGE SCALE GENOMIC DNA]</scope>
    <source>
        <strain evidence="1">JFW-Udall</strain>
        <tissue evidence="1">Leaf</tissue>
    </source>
</reference>
<evidence type="ECO:0000313" key="1">
    <source>
        <dbReference type="EMBL" id="KAG8486802.1"/>
    </source>
</evidence>
<dbReference type="Proteomes" id="UP000701853">
    <property type="component" value="Chromosome 8"/>
</dbReference>
<accession>A0A8J6CTG0</accession>
<proteinExistence type="predicted"/>
<keyword evidence="2" id="KW-1185">Reference proteome</keyword>
<protein>
    <submittedName>
        <fullName evidence="1">Uncharacterized protein</fullName>
    </submittedName>
</protein>
<name>A0A8J6CTG0_9ROSI</name>
<gene>
    <name evidence="1" type="ORF">CXB51_020318</name>
</gene>
<dbReference type="EMBL" id="JAHUZN010000008">
    <property type="protein sequence ID" value="KAG8486802.1"/>
    <property type="molecule type" value="Genomic_DNA"/>
</dbReference>
<evidence type="ECO:0000313" key="2">
    <source>
        <dbReference type="Proteomes" id="UP000701853"/>
    </source>
</evidence>
<comment type="caution">
    <text evidence="1">The sequence shown here is derived from an EMBL/GenBank/DDBJ whole genome shotgun (WGS) entry which is preliminary data.</text>
</comment>
<organism evidence="1 2">
    <name type="scientific">Gossypium anomalum</name>
    <dbReference type="NCBI Taxonomy" id="47600"/>
    <lineage>
        <taxon>Eukaryota</taxon>
        <taxon>Viridiplantae</taxon>
        <taxon>Streptophyta</taxon>
        <taxon>Embryophyta</taxon>
        <taxon>Tracheophyta</taxon>
        <taxon>Spermatophyta</taxon>
        <taxon>Magnoliopsida</taxon>
        <taxon>eudicotyledons</taxon>
        <taxon>Gunneridae</taxon>
        <taxon>Pentapetalae</taxon>
        <taxon>rosids</taxon>
        <taxon>malvids</taxon>
        <taxon>Malvales</taxon>
        <taxon>Malvaceae</taxon>
        <taxon>Malvoideae</taxon>
        <taxon>Gossypium</taxon>
    </lineage>
</organism>
<dbReference type="AlphaFoldDB" id="A0A8J6CTG0"/>
<sequence length="93" mass="9809">MEGNQCAGHLAKLAQAKAIAGAGVYLSNPPLSLLLLLHEDSRECDIVLLHSLHSSCSPSSLSISLYLSSSSLFVGLTSESESRHLVVLTKSAF</sequence>